<organism evidence="2 3">
    <name type="scientific">Prosthecomicrobium pneumaticum</name>
    <dbReference type="NCBI Taxonomy" id="81895"/>
    <lineage>
        <taxon>Bacteria</taxon>
        <taxon>Pseudomonadati</taxon>
        <taxon>Pseudomonadota</taxon>
        <taxon>Alphaproteobacteria</taxon>
        <taxon>Hyphomicrobiales</taxon>
        <taxon>Kaistiaceae</taxon>
        <taxon>Prosthecomicrobium</taxon>
    </lineage>
</organism>
<gene>
    <name evidence="2" type="ORF">GGQ63_004115</name>
</gene>
<dbReference type="RefSeq" id="WP_183858451.1">
    <property type="nucleotide sequence ID" value="NZ_JACHOO010000012.1"/>
</dbReference>
<name>A0A7W9L3Y1_9HYPH</name>
<protein>
    <recommendedName>
        <fullName evidence="1">Zinc-ribbon domain-containing protein</fullName>
    </recommendedName>
</protein>
<evidence type="ECO:0000313" key="3">
    <source>
        <dbReference type="Proteomes" id="UP000523821"/>
    </source>
</evidence>
<reference evidence="2 3" key="1">
    <citation type="submission" date="2020-08" db="EMBL/GenBank/DDBJ databases">
        <title>Genomic Encyclopedia of Type Strains, Phase IV (KMG-IV): sequencing the most valuable type-strain genomes for metagenomic binning, comparative biology and taxonomic classification.</title>
        <authorList>
            <person name="Goeker M."/>
        </authorList>
    </citation>
    <scope>NUCLEOTIDE SEQUENCE [LARGE SCALE GENOMIC DNA]</scope>
    <source>
        <strain evidence="2 3">DSM 16268</strain>
    </source>
</reference>
<dbReference type="Gene3D" id="3.40.390.70">
    <property type="match status" value="1"/>
</dbReference>
<dbReference type="EMBL" id="JACHOO010000012">
    <property type="protein sequence ID" value="MBB5755017.1"/>
    <property type="molecule type" value="Genomic_DNA"/>
</dbReference>
<dbReference type="Proteomes" id="UP000523821">
    <property type="component" value="Unassembled WGS sequence"/>
</dbReference>
<evidence type="ECO:0000259" key="1">
    <source>
        <dbReference type="Pfam" id="PF10005"/>
    </source>
</evidence>
<evidence type="ECO:0000313" key="2">
    <source>
        <dbReference type="EMBL" id="MBB5755017.1"/>
    </source>
</evidence>
<sequence length="352" mass="39856">MKLFECGACGAWLDFESRVCENCGRSVGYAAERGRMVALDTTGEDGVFAEQGGEGRYRFCANDAHGACNWLIATDEPDVLCRCCRTNLVIPDLGDPVHVARWQAIELAKHRLFYSLIRLDLPVKTKIEDAQEGLGFKFLADWADARVMTGHEDGLITINIAEADDVEREIARNAMQEPYRTLLGHFRHEIGHYYWDRLVDHTDRLDGFRTLFGDERADYAGALSTHYAQGAPPDWRDRFVSAYASSHAWEDFAETFAHYLHMVDTLETAYAFGLRLRPKTRETPVEVTTIDFDPYRPTDFHTLLDAWKPLTRSMNAINRSMGQQDVYPFQIVPAVAEKLAFIDGVVRAPHAA</sequence>
<dbReference type="InterPro" id="IPR031321">
    <property type="entry name" value="UCP012641"/>
</dbReference>
<dbReference type="InterPro" id="IPR011201">
    <property type="entry name" value="Zinc-ribbon_6_bact"/>
</dbReference>
<proteinExistence type="predicted"/>
<dbReference type="PIRSF" id="PIRSF012641">
    <property type="entry name" value="UCP012641"/>
    <property type="match status" value="1"/>
</dbReference>
<feature type="domain" description="Zinc-ribbon" evidence="1">
    <location>
        <begin position="3"/>
        <end position="93"/>
    </location>
</feature>
<dbReference type="AlphaFoldDB" id="A0A7W9L3Y1"/>
<dbReference type="Pfam" id="PF15887">
    <property type="entry name" value="Peptidase_Mx"/>
    <property type="match status" value="1"/>
</dbReference>
<dbReference type="Pfam" id="PF10005">
    <property type="entry name" value="Zn_ribbon_DZR_6"/>
    <property type="match status" value="1"/>
</dbReference>
<keyword evidence="3" id="KW-1185">Reference proteome</keyword>
<accession>A0A7W9L3Y1</accession>
<comment type="caution">
    <text evidence="2">The sequence shown here is derived from an EMBL/GenBank/DDBJ whole genome shotgun (WGS) entry which is preliminary data.</text>
</comment>